<name>A0A165CJW6_EXIGL</name>
<dbReference type="PANTHER" id="PTHR10742">
    <property type="entry name" value="FLAVIN MONOAMINE OXIDASE"/>
    <property type="match status" value="1"/>
</dbReference>
<reference evidence="3 4" key="1">
    <citation type="journal article" date="2016" name="Mol. Biol. Evol.">
        <title>Comparative Genomics of Early-Diverging Mushroom-Forming Fungi Provides Insights into the Origins of Lignocellulose Decay Capabilities.</title>
        <authorList>
            <person name="Nagy L.G."/>
            <person name="Riley R."/>
            <person name="Tritt A."/>
            <person name="Adam C."/>
            <person name="Daum C."/>
            <person name="Floudas D."/>
            <person name="Sun H."/>
            <person name="Yadav J.S."/>
            <person name="Pangilinan J."/>
            <person name="Larsson K.H."/>
            <person name="Matsuura K."/>
            <person name="Barry K."/>
            <person name="Labutti K."/>
            <person name="Kuo R."/>
            <person name="Ohm R.A."/>
            <person name="Bhattacharya S.S."/>
            <person name="Shirouzu T."/>
            <person name="Yoshinaga Y."/>
            <person name="Martin F.M."/>
            <person name="Grigoriev I.V."/>
            <person name="Hibbett D.S."/>
        </authorList>
    </citation>
    <scope>NUCLEOTIDE SEQUENCE [LARGE SCALE GENOMIC DNA]</scope>
    <source>
        <strain evidence="3 4">HHB12029</strain>
    </source>
</reference>
<accession>A0A165CJW6</accession>
<dbReference type="EMBL" id="KV426313">
    <property type="protein sequence ID" value="KZV82601.1"/>
    <property type="molecule type" value="Genomic_DNA"/>
</dbReference>
<dbReference type="InterPro" id="IPR036188">
    <property type="entry name" value="FAD/NAD-bd_sf"/>
</dbReference>
<dbReference type="InParanoid" id="A0A165CJW6"/>
<dbReference type="SUPFAM" id="SSF51905">
    <property type="entry name" value="FAD/NAD(P)-binding domain"/>
    <property type="match status" value="1"/>
</dbReference>
<sequence length="618" mass="68739">MFLSLDRPQLPGADTTPDTNPTVQLDSYRSAHARSIIRQYLTTFPAATLEKARSVPTPAPTPPQARSTPTPPQVHAAFAERPAVVPVKVGIIGAGAAGLYAAMILDTLRDEGFEYEILEADPERVGGRMYTHHFEKGAAGPNDYYDIGAMRFPKIPFMDKTFELFGRVGITPIPYVMSIPQNIRYYNEKGLTVQAVKDSESFDPFGTGVDGLTAKADTMADDQLGVFKAALIEDFPSGWKKLMEYDSYSTRDYMMHMGTDGVRYPDKVVDFLETFETASNLYDQAVTESVMDSLDFDYGPDVDWFCIQGGAQQVAERMAEGLKGSLLLGKRVKAIAFDKPSVPGTLPNTMSVTVANEEQPRTYDHVITTVPFGCLRMIDTTGCYLPWNLQTAMRTLHYDCATKVAIQFSRRWWEEEDVQQYGGVSSTDRPTRTVVYPSYGIRGQGGAGASMIVSYTWAQDAARFGALIQPGTEAERRLIDQILADLAVMHNKSQEDLENMMVDYHAFDWYNHENSAGAYAMFGPGQFANLFPEVSSPHGRLLHFAGEATSVHHAWIVGALNSAYRSVHQILHHYKREDLVARIRQEFGAVDEIDDPAFEHLQLKLAKLSFQSTPFMTA</sequence>
<gene>
    <name evidence="3" type="ORF">EXIGLDRAFT_339296</name>
</gene>
<keyword evidence="4" id="KW-1185">Reference proteome</keyword>
<organism evidence="3 4">
    <name type="scientific">Exidia glandulosa HHB12029</name>
    <dbReference type="NCBI Taxonomy" id="1314781"/>
    <lineage>
        <taxon>Eukaryota</taxon>
        <taxon>Fungi</taxon>
        <taxon>Dikarya</taxon>
        <taxon>Basidiomycota</taxon>
        <taxon>Agaricomycotina</taxon>
        <taxon>Agaricomycetes</taxon>
        <taxon>Auriculariales</taxon>
        <taxon>Exidiaceae</taxon>
        <taxon>Exidia</taxon>
    </lineage>
</organism>
<dbReference type="GO" id="GO:0001716">
    <property type="term" value="F:L-amino-acid oxidase activity"/>
    <property type="evidence" value="ECO:0007669"/>
    <property type="project" value="TreeGrafter"/>
</dbReference>
<dbReference type="Gene3D" id="3.50.50.60">
    <property type="entry name" value="FAD/NAD(P)-binding domain"/>
    <property type="match status" value="1"/>
</dbReference>
<dbReference type="AlphaFoldDB" id="A0A165CJW6"/>
<evidence type="ECO:0000256" key="1">
    <source>
        <dbReference type="SAM" id="MobiDB-lite"/>
    </source>
</evidence>
<dbReference type="Gene3D" id="1.20.1440.240">
    <property type="match status" value="1"/>
</dbReference>
<dbReference type="InterPro" id="IPR050281">
    <property type="entry name" value="Flavin_monoamine_oxidase"/>
</dbReference>
<feature type="domain" description="Amine oxidase" evidence="2">
    <location>
        <begin position="97"/>
        <end position="571"/>
    </location>
</feature>
<feature type="region of interest" description="Disordered" evidence="1">
    <location>
        <begin position="52"/>
        <end position="72"/>
    </location>
</feature>
<dbReference type="SUPFAM" id="SSF54373">
    <property type="entry name" value="FAD-linked reductases, C-terminal domain"/>
    <property type="match status" value="1"/>
</dbReference>
<dbReference type="Proteomes" id="UP000077266">
    <property type="component" value="Unassembled WGS sequence"/>
</dbReference>
<dbReference type="STRING" id="1314781.A0A165CJW6"/>
<proteinExistence type="predicted"/>
<dbReference type="GO" id="GO:0009063">
    <property type="term" value="P:amino acid catabolic process"/>
    <property type="evidence" value="ECO:0007669"/>
    <property type="project" value="TreeGrafter"/>
</dbReference>
<evidence type="ECO:0000259" key="2">
    <source>
        <dbReference type="Pfam" id="PF01593"/>
    </source>
</evidence>
<dbReference type="OrthoDB" id="7777654at2759"/>
<dbReference type="Pfam" id="PF01593">
    <property type="entry name" value="Amino_oxidase"/>
    <property type="match status" value="1"/>
</dbReference>
<evidence type="ECO:0000313" key="3">
    <source>
        <dbReference type="EMBL" id="KZV82601.1"/>
    </source>
</evidence>
<dbReference type="PANTHER" id="PTHR10742:SF342">
    <property type="entry name" value="AMINE OXIDASE"/>
    <property type="match status" value="1"/>
</dbReference>
<evidence type="ECO:0000313" key="4">
    <source>
        <dbReference type="Proteomes" id="UP000077266"/>
    </source>
</evidence>
<dbReference type="Gene3D" id="3.90.660.10">
    <property type="match status" value="1"/>
</dbReference>
<protein>
    <recommendedName>
        <fullName evidence="2">Amine oxidase domain-containing protein</fullName>
    </recommendedName>
</protein>
<dbReference type="InterPro" id="IPR002937">
    <property type="entry name" value="Amino_oxidase"/>
</dbReference>
<feature type="region of interest" description="Disordered" evidence="1">
    <location>
        <begin position="1"/>
        <end position="23"/>
    </location>
</feature>